<name>A0A814T9X7_9BILA</name>
<sequence length="219" mass="24114">MAAAFSAVSGLEEVPKYFGRRNIDQAFEIDGKLANPDSSNESTLEEHLIKHNFRVPKEYLKSGCFEYLVPKMETGATSDAFIATEAIKRMKSTKFGLANSITNDDNTKTSITARVTQGHAAVGTVLGQFGDDAARFLIPATNVTGKTLSTVCATAGFVFIPVFAAWSFYSAKRHLNNYLDMLRNDLVFVFASFINAVCSDCIQKTKWLELCTDCFSEVE</sequence>
<evidence type="ECO:0000313" key="4">
    <source>
        <dbReference type="Proteomes" id="UP000663855"/>
    </source>
</evidence>
<keyword evidence="1" id="KW-0472">Membrane</keyword>
<protein>
    <submittedName>
        <fullName evidence="2">Uncharacterized protein</fullName>
    </submittedName>
</protein>
<organism evidence="2 4">
    <name type="scientific">Rotaria magnacalcarata</name>
    <dbReference type="NCBI Taxonomy" id="392030"/>
    <lineage>
        <taxon>Eukaryota</taxon>
        <taxon>Metazoa</taxon>
        <taxon>Spiralia</taxon>
        <taxon>Gnathifera</taxon>
        <taxon>Rotifera</taxon>
        <taxon>Eurotatoria</taxon>
        <taxon>Bdelloidea</taxon>
        <taxon>Philodinida</taxon>
        <taxon>Philodinidae</taxon>
        <taxon>Rotaria</taxon>
    </lineage>
</organism>
<dbReference type="EMBL" id="CAJNOV010003986">
    <property type="protein sequence ID" value="CAF1158575.1"/>
    <property type="molecule type" value="Genomic_DNA"/>
</dbReference>
<reference evidence="2" key="1">
    <citation type="submission" date="2021-02" db="EMBL/GenBank/DDBJ databases">
        <authorList>
            <person name="Nowell W R."/>
        </authorList>
    </citation>
    <scope>NUCLEOTIDE SEQUENCE</scope>
</reference>
<dbReference type="Proteomes" id="UP000663855">
    <property type="component" value="Unassembled WGS sequence"/>
</dbReference>
<proteinExistence type="predicted"/>
<dbReference type="Proteomes" id="UP000681967">
    <property type="component" value="Unassembled WGS sequence"/>
</dbReference>
<evidence type="ECO:0000256" key="1">
    <source>
        <dbReference type="SAM" id="Phobius"/>
    </source>
</evidence>
<gene>
    <name evidence="3" type="ORF">BYL167_LOCUS4942</name>
    <name evidence="2" type="ORF">CJN711_LOCUS9891</name>
</gene>
<accession>A0A814T9X7</accession>
<dbReference type="AlphaFoldDB" id="A0A814T9X7"/>
<feature type="transmembrane region" description="Helical" evidence="1">
    <location>
        <begin position="148"/>
        <end position="169"/>
    </location>
</feature>
<evidence type="ECO:0000313" key="2">
    <source>
        <dbReference type="EMBL" id="CAF1158575.1"/>
    </source>
</evidence>
<evidence type="ECO:0000313" key="3">
    <source>
        <dbReference type="EMBL" id="CAF3835193.1"/>
    </source>
</evidence>
<dbReference type="EMBL" id="CAJOBH010001093">
    <property type="protein sequence ID" value="CAF3835193.1"/>
    <property type="molecule type" value="Genomic_DNA"/>
</dbReference>
<comment type="caution">
    <text evidence="2">The sequence shown here is derived from an EMBL/GenBank/DDBJ whole genome shotgun (WGS) entry which is preliminary data.</text>
</comment>
<keyword evidence="1" id="KW-0812">Transmembrane</keyword>
<keyword evidence="1" id="KW-1133">Transmembrane helix</keyword>